<comment type="caution">
    <text evidence="2">The sequence shown here is derived from an EMBL/GenBank/DDBJ whole genome shotgun (WGS) entry which is preliminary data.</text>
</comment>
<dbReference type="Proteomes" id="UP000187429">
    <property type="component" value="Unassembled WGS sequence"/>
</dbReference>
<name>A0A1R1X5J5_9FUNG</name>
<keyword evidence="3" id="KW-1185">Reference proteome</keyword>
<gene>
    <name evidence="2" type="ORF">AYI69_g10466</name>
</gene>
<accession>A0A1R1X5J5</accession>
<organism evidence="2 3">
    <name type="scientific">Smittium culicis</name>
    <dbReference type="NCBI Taxonomy" id="133412"/>
    <lineage>
        <taxon>Eukaryota</taxon>
        <taxon>Fungi</taxon>
        <taxon>Fungi incertae sedis</taxon>
        <taxon>Zoopagomycota</taxon>
        <taxon>Kickxellomycotina</taxon>
        <taxon>Harpellomycetes</taxon>
        <taxon>Harpellales</taxon>
        <taxon>Legeriomycetaceae</taxon>
        <taxon>Smittium</taxon>
    </lineage>
</organism>
<protein>
    <submittedName>
        <fullName evidence="2">Uncharacterized protein</fullName>
    </submittedName>
</protein>
<evidence type="ECO:0000256" key="1">
    <source>
        <dbReference type="SAM" id="MobiDB-lite"/>
    </source>
</evidence>
<dbReference type="EMBL" id="LSSM01006871">
    <property type="protein sequence ID" value="OMJ09892.1"/>
    <property type="molecule type" value="Genomic_DNA"/>
</dbReference>
<evidence type="ECO:0000313" key="3">
    <source>
        <dbReference type="Proteomes" id="UP000187429"/>
    </source>
</evidence>
<feature type="region of interest" description="Disordered" evidence="1">
    <location>
        <begin position="1"/>
        <end position="21"/>
    </location>
</feature>
<sequence length="21" mass="2377">MEMAKNSLPLNGKGPKIRHRV</sequence>
<feature type="non-terminal residue" evidence="2">
    <location>
        <position position="21"/>
    </location>
</feature>
<proteinExistence type="predicted"/>
<evidence type="ECO:0000313" key="2">
    <source>
        <dbReference type="EMBL" id="OMJ09892.1"/>
    </source>
</evidence>
<dbReference type="AlphaFoldDB" id="A0A1R1X5J5"/>
<reference evidence="3" key="1">
    <citation type="submission" date="2017-01" db="EMBL/GenBank/DDBJ databases">
        <authorList>
            <person name="Wang Y."/>
            <person name="White M."/>
            <person name="Kvist S."/>
            <person name="Moncalvo J.-M."/>
        </authorList>
    </citation>
    <scope>NUCLEOTIDE SEQUENCE [LARGE SCALE GENOMIC DNA]</scope>
    <source>
        <strain evidence="3">ID-206-W2</strain>
    </source>
</reference>